<proteinExistence type="predicted"/>
<dbReference type="GeneID" id="19466794"/>
<protein>
    <recommendedName>
        <fullName evidence="6">Thioredoxin-like protein</fullName>
    </recommendedName>
</protein>
<dbReference type="PANTHER" id="PTHR12289">
    <property type="entry name" value="METAXIN RELATED"/>
    <property type="match status" value="1"/>
</dbReference>
<dbReference type="GO" id="GO:0001401">
    <property type="term" value="C:SAM complex"/>
    <property type="evidence" value="ECO:0007669"/>
    <property type="project" value="TreeGrafter"/>
</dbReference>
<feature type="domain" description="Metaxin glutathione S-transferase" evidence="2">
    <location>
        <begin position="251"/>
        <end position="317"/>
    </location>
</feature>
<dbReference type="Pfam" id="PF17171">
    <property type="entry name" value="GST_C_6"/>
    <property type="match status" value="1"/>
</dbReference>
<feature type="domain" description="Thioredoxin-like fold" evidence="3">
    <location>
        <begin position="101"/>
        <end position="199"/>
    </location>
</feature>
<feature type="region of interest" description="Disordered" evidence="1">
    <location>
        <begin position="1"/>
        <end position="36"/>
    </location>
</feature>
<dbReference type="EMBL" id="KE145359">
    <property type="protein sequence ID" value="EPE32608.1"/>
    <property type="molecule type" value="Genomic_DNA"/>
</dbReference>
<dbReference type="AlphaFoldDB" id="S3E2B3"/>
<accession>S3E2B3</accession>
<dbReference type="HOGENOM" id="CLU_055680_0_0_1"/>
<dbReference type="OMA" id="RNAWLYT"/>
<gene>
    <name evidence="4" type="ORF">GLAREA_07742</name>
</gene>
<evidence type="ECO:0008006" key="6">
    <source>
        <dbReference type="Google" id="ProtNLM"/>
    </source>
</evidence>
<organism evidence="4 5">
    <name type="scientific">Glarea lozoyensis (strain ATCC 20868 / MF5171)</name>
    <dbReference type="NCBI Taxonomy" id="1116229"/>
    <lineage>
        <taxon>Eukaryota</taxon>
        <taxon>Fungi</taxon>
        <taxon>Dikarya</taxon>
        <taxon>Ascomycota</taxon>
        <taxon>Pezizomycotina</taxon>
        <taxon>Leotiomycetes</taxon>
        <taxon>Helotiales</taxon>
        <taxon>Helotiaceae</taxon>
        <taxon>Glarea</taxon>
    </lineage>
</organism>
<dbReference type="Pfam" id="PF17172">
    <property type="entry name" value="GST_N_4"/>
    <property type="match status" value="1"/>
</dbReference>
<evidence type="ECO:0000313" key="5">
    <source>
        <dbReference type="Proteomes" id="UP000016922"/>
    </source>
</evidence>
<dbReference type="STRING" id="1116229.S3E2B3"/>
<dbReference type="RefSeq" id="XP_008080620.1">
    <property type="nucleotide sequence ID" value="XM_008082429.1"/>
</dbReference>
<dbReference type="eggNOG" id="KOG3028">
    <property type="taxonomic scope" value="Eukaryota"/>
</dbReference>
<dbReference type="GO" id="GO:0007005">
    <property type="term" value="P:mitochondrion organization"/>
    <property type="evidence" value="ECO:0007669"/>
    <property type="project" value="TreeGrafter"/>
</dbReference>
<feature type="compositionally biased region" description="Polar residues" evidence="1">
    <location>
        <begin position="1"/>
        <end position="13"/>
    </location>
</feature>
<dbReference type="PANTHER" id="PTHR12289:SF44">
    <property type="entry name" value="OUTER MEMBRANE PROTEIN (SAM35), PUTATIVE (AFU_ORTHOLOGUE AFUA_1G13180)-RELATED"/>
    <property type="match status" value="1"/>
</dbReference>
<dbReference type="CDD" id="cd03193">
    <property type="entry name" value="GST_C_Metaxin"/>
    <property type="match status" value="1"/>
</dbReference>
<keyword evidence="5" id="KW-1185">Reference proteome</keyword>
<dbReference type="InterPro" id="IPR033468">
    <property type="entry name" value="Metaxin_GST"/>
</dbReference>
<reference evidence="4 5" key="1">
    <citation type="journal article" date="2013" name="BMC Genomics">
        <title>Genomics-driven discovery of the pneumocandin biosynthetic gene cluster in the fungus Glarea lozoyensis.</title>
        <authorList>
            <person name="Chen L."/>
            <person name="Yue Q."/>
            <person name="Zhang X."/>
            <person name="Xiang M."/>
            <person name="Wang C."/>
            <person name="Li S."/>
            <person name="Che Y."/>
            <person name="Ortiz-Lopez F.J."/>
            <person name="Bills G.F."/>
            <person name="Liu X."/>
            <person name="An Z."/>
        </authorList>
    </citation>
    <scope>NUCLEOTIDE SEQUENCE [LARGE SCALE GENOMIC DNA]</scope>
    <source>
        <strain evidence="5">ATCC 20868 / MF5171</strain>
    </source>
</reference>
<dbReference type="InterPro" id="IPR050931">
    <property type="entry name" value="Mito_Protein_Transport_Metaxin"/>
</dbReference>
<dbReference type="InterPro" id="IPR012336">
    <property type="entry name" value="Thioredoxin-like_fold"/>
</dbReference>
<evidence type="ECO:0000259" key="2">
    <source>
        <dbReference type="Pfam" id="PF17171"/>
    </source>
</evidence>
<evidence type="ECO:0000259" key="3">
    <source>
        <dbReference type="Pfam" id="PF17172"/>
    </source>
</evidence>
<dbReference type="Proteomes" id="UP000016922">
    <property type="component" value="Unassembled WGS sequence"/>
</dbReference>
<evidence type="ECO:0000256" key="1">
    <source>
        <dbReference type="SAM" id="MobiDB-lite"/>
    </source>
</evidence>
<name>S3E2B3_GLAL2</name>
<dbReference type="KEGG" id="glz:GLAREA_07742"/>
<dbReference type="OrthoDB" id="198787at2759"/>
<evidence type="ECO:0000313" key="4">
    <source>
        <dbReference type="EMBL" id="EPE32608.1"/>
    </source>
</evidence>
<sequence>MFNGNLSPVNSSFIAMPPTIPTDKREEETAVPPTSFSRQTNKVRDFFSIPAPIKTLFDLVPVLVYPPNGLPQRAPKPARIPTLYVFSKKEDAATGKPSFNPGCLKWQAFLNIAGINHRLAASNNHASPTGVLPFLLPGASSSNASPDALPIPSSKLVKYAAEHGAHVKEPLNMRYEAYKSLLDHRIRHAWLYTLYLEPLNFNAVAYPLYVSSISTSPFVRASISHQLRAAAEAELLKNSSIIDIDDLYSEADKAFEALSILLGDDPWFFGCDRPTLFDASIFAYTHLLLDDGMEWKEKKLCRALRRRENLVQHRERLLVRYFGG</sequence>